<name>A0ABW3Q329_9BACL</name>
<proteinExistence type="predicted"/>
<organism evidence="7 8">
    <name type="scientific">Paenibacillus provencensis</name>
    <dbReference type="NCBI Taxonomy" id="441151"/>
    <lineage>
        <taxon>Bacteria</taxon>
        <taxon>Bacillati</taxon>
        <taxon>Bacillota</taxon>
        <taxon>Bacilli</taxon>
        <taxon>Bacillales</taxon>
        <taxon>Paenibacillaceae</taxon>
        <taxon>Paenibacillus</taxon>
    </lineage>
</organism>
<evidence type="ECO:0000256" key="5">
    <source>
        <dbReference type="ARBA" id="ARBA00023136"/>
    </source>
</evidence>
<keyword evidence="2" id="KW-1003">Cell membrane</keyword>
<evidence type="ECO:0000256" key="2">
    <source>
        <dbReference type="ARBA" id="ARBA00022475"/>
    </source>
</evidence>
<evidence type="ECO:0000313" key="7">
    <source>
        <dbReference type="EMBL" id="MFD1129941.1"/>
    </source>
</evidence>
<dbReference type="PANTHER" id="PTHR33931">
    <property type="entry name" value="HOLIN-LIKE PROTEIN CIDA-RELATED"/>
    <property type="match status" value="1"/>
</dbReference>
<dbReference type="RefSeq" id="WP_311286773.1">
    <property type="nucleotide sequence ID" value="NZ_JBHTKX010000002.1"/>
</dbReference>
<keyword evidence="3 6" id="KW-0812">Transmembrane</keyword>
<evidence type="ECO:0000256" key="1">
    <source>
        <dbReference type="ARBA" id="ARBA00004651"/>
    </source>
</evidence>
<feature type="transmembrane region" description="Helical" evidence="6">
    <location>
        <begin position="62"/>
        <end position="82"/>
    </location>
</feature>
<accession>A0ABW3Q329</accession>
<comment type="caution">
    <text evidence="7">The sequence shown here is derived from an EMBL/GenBank/DDBJ whole genome shotgun (WGS) entry which is preliminary data.</text>
</comment>
<feature type="transmembrane region" description="Helical" evidence="6">
    <location>
        <begin position="5"/>
        <end position="24"/>
    </location>
</feature>
<sequence length="143" mass="15503">MKQTVIIVSQVVVLLFISLLINGIAQLLQLPIPGSIIGMLLLFLLLKTGIVKLRWIEAGASWLLAEMLLFFIPSAVGIMNHLNLMKQSGLSILLVILISTFIVMAVSGLAAQAITRRKEAARYDSPVMSPVNNSHISAGQKNV</sequence>
<dbReference type="NCBIfam" id="NF002460">
    <property type="entry name" value="PRK01658.1"/>
    <property type="match status" value="1"/>
</dbReference>
<dbReference type="Pfam" id="PF03788">
    <property type="entry name" value="LrgA"/>
    <property type="match status" value="1"/>
</dbReference>
<keyword evidence="8" id="KW-1185">Reference proteome</keyword>
<protein>
    <submittedName>
        <fullName evidence="7">CidA/LrgA family protein</fullName>
    </submittedName>
</protein>
<dbReference type="Proteomes" id="UP001597169">
    <property type="component" value="Unassembled WGS sequence"/>
</dbReference>
<evidence type="ECO:0000256" key="6">
    <source>
        <dbReference type="SAM" id="Phobius"/>
    </source>
</evidence>
<dbReference type="PANTHER" id="PTHR33931:SF2">
    <property type="entry name" value="HOLIN-LIKE PROTEIN CIDA"/>
    <property type="match status" value="1"/>
</dbReference>
<gene>
    <name evidence="7" type="ORF">ACFQ3J_17370</name>
</gene>
<reference evidence="8" key="1">
    <citation type="journal article" date="2019" name="Int. J. Syst. Evol. Microbiol.">
        <title>The Global Catalogue of Microorganisms (GCM) 10K type strain sequencing project: providing services to taxonomists for standard genome sequencing and annotation.</title>
        <authorList>
            <consortium name="The Broad Institute Genomics Platform"/>
            <consortium name="The Broad Institute Genome Sequencing Center for Infectious Disease"/>
            <person name="Wu L."/>
            <person name="Ma J."/>
        </authorList>
    </citation>
    <scope>NUCLEOTIDE SEQUENCE [LARGE SCALE GENOMIC DNA]</scope>
    <source>
        <strain evidence="8">CCUG 53519</strain>
    </source>
</reference>
<dbReference type="EMBL" id="JBHTKX010000002">
    <property type="protein sequence ID" value="MFD1129941.1"/>
    <property type="molecule type" value="Genomic_DNA"/>
</dbReference>
<feature type="transmembrane region" description="Helical" evidence="6">
    <location>
        <begin position="30"/>
        <end position="50"/>
    </location>
</feature>
<evidence type="ECO:0000256" key="4">
    <source>
        <dbReference type="ARBA" id="ARBA00022989"/>
    </source>
</evidence>
<evidence type="ECO:0000256" key="3">
    <source>
        <dbReference type="ARBA" id="ARBA00022692"/>
    </source>
</evidence>
<dbReference type="InterPro" id="IPR005538">
    <property type="entry name" value="LrgA/CidA"/>
</dbReference>
<evidence type="ECO:0000313" key="8">
    <source>
        <dbReference type="Proteomes" id="UP001597169"/>
    </source>
</evidence>
<feature type="transmembrane region" description="Helical" evidence="6">
    <location>
        <begin position="88"/>
        <end position="111"/>
    </location>
</feature>
<keyword evidence="4 6" id="KW-1133">Transmembrane helix</keyword>
<comment type="subcellular location">
    <subcellularLocation>
        <location evidence="1">Cell membrane</location>
        <topology evidence="1">Multi-pass membrane protein</topology>
    </subcellularLocation>
</comment>
<keyword evidence="5 6" id="KW-0472">Membrane</keyword>